<evidence type="ECO:0000256" key="1">
    <source>
        <dbReference type="ARBA" id="ARBA00004141"/>
    </source>
</evidence>
<reference evidence="12 13" key="1">
    <citation type="journal article" date="2021" name="Elife">
        <title>Chloroplast acquisition without the gene transfer in kleptoplastic sea slugs, Plakobranchus ocellatus.</title>
        <authorList>
            <person name="Maeda T."/>
            <person name="Takahashi S."/>
            <person name="Yoshida T."/>
            <person name="Shimamura S."/>
            <person name="Takaki Y."/>
            <person name="Nagai Y."/>
            <person name="Toyoda A."/>
            <person name="Suzuki Y."/>
            <person name="Arimoto A."/>
            <person name="Ishii H."/>
            <person name="Satoh N."/>
            <person name="Nishiyama T."/>
            <person name="Hasebe M."/>
            <person name="Maruyama T."/>
            <person name="Minagawa J."/>
            <person name="Obokata J."/>
            <person name="Shigenobu S."/>
        </authorList>
    </citation>
    <scope>NUCLEOTIDE SEQUENCE [LARGE SCALE GENOMIC DNA]</scope>
</reference>
<evidence type="ECO:0000256" key="4">
    <source>
        <dbReference type="ARBA" id="ARBA00022989"/>
    </source>
</evidence>
<evidence type="ECO:0000256" key="5">
    <source>
        <dbReference type="ARBA" id="ARBA00023040"/>
    </source>
</evidence>
<gene>
    <name evidence="12" type="ORF">PoB_005878100</name>
</gene>
<dbReference type="InterPro" id="IPR000276">
    <property type="entry name" value="GPCR_Rhodpsn"/>
</dbReference>
<evidence type="ECO:0000256" key="6">
    <source>
        <dbReference type="ARBA" id="ARBA00023136"/>
    </source>
</evidence>
<dbReference type="EMBL" id="BLXT01006579">
    <property type="protein sequence ID" value="GFO32276.1"/>
    <property type="molecule type" value="Genomic_DNA"/>
</dbReference>
<accession>A0AAV4CAE5</accession>
<dbReference type="SUPFAM" id="SSF81321">
    <property type="entry name" value="Family A G protein-coupled receptor-like"/>
    <property type="match status" value="1"/>
</dbReference>
<dbReference type="Pfam" id="PF00001">
    <property type="entry name" value="7tm_1"/>
    <property type="match status" value="1"/>
</dbReference>
<dbReference type="GO" id="GO:0004983">
    <property type="term" value="F:neuropeptide Y receptor activity"/>
    <property type="evidence" value="ECO:0007669"/>
    <property type="project" value="InterPro"/>
</dbReference>
<dbReference type="PANTHER" id="PTHR24235">
    <property type="entry name" value="NEUROPEPTIDE Y RECEPTOR"/>
    <property type="match status" value="1"/>
</dbReference>
<dbReference type="AlphaFoldDB" id="A0AAV4CAE5"/>
<name>A0AAV4CAE5_9GAST</name>
<keyword evidence="8 9" id="KW-0807">Transducer</keyword>
<feature type="domain" description="G-protein coupled receptors family 1 profile" evidence="11">
    <location>
        <begin position="65"/>
        <end position="318"/>
    </location>
</feature>
<evidence type="ECO:0000256" key="2">
    <source>
        <dbReference type="ARBA" id="ARBA00010663"/>
    </source>
</evidence>
<comment type="subcellular location">
    <subcellularLocation>
        <location evidence="1">Membrane</location>
        <topology evidence="1">Multi-pass membrane protein</topology>
    </subcellularLocation>
</comment>
<dbReference type="PRINTS" id="PR00237">
    <property type="entry name" value="GPCRRHODOPSN"/>
</dbReference>
<keyword evidence="6 10" id="KW-0472">Membrane</keyword>
<sequence>MSRTDEADILNDPNATIDELMAFLNGSASDAYDAWTGDWTVLAEPRWQTAIITAYTIVIVFGFFANLLIVVVIARFKQLHTVTNIFIAYLAIADVALCVFNLPIQLHYQLHNQWVFGRILCHVVMPTFGVPFFSSSLAILMIAVDRYMLIVFPFKPRMSNKYAILIVALIVLFTIALSTPLIVSIQYVEIAHPIIKSVKTSCAETYWPSYTHKRVYSVSIFLLQFIMPICLTSFFYTRICTVLHRRPVKKKDTRRNLRTNRILIAVVLTFTMCWLPWSVFALTSEFHNKIIPVRYFNLVDLLLKLFAMGSACINPFLYGWLNDNFKKELGKLFGYNVCCCGGKRPGWRGGVSYSRTTDINNGTVLLRSEGCPRDKASRDQLQPIDYAQVTGDYTQVKGEYTQVRDNGFDQLATFTQVIGQDYDQPSQYESLKQKTGIAAL</sequence>
<comment type="caution">
    <text evidence="12">The sequence shown here is derived from an EMBL/GenBank/DDBJ whole genome shotgun (WGS) entry which is preliminary data.</text>
</comment>
<feature type="transmembrane region" description="Helical" evidence="10">
    <location>
        <begin position="215"/>
        <end position="241"/>
    </location>
</feature>
<dbReference type="CDD" id="cd15203">
    <property type="entry name" value="7tmA_NPYR-like"/>
    <property type="match status" value="1"/>
</dbReference>
<proteinExistence type="inferred from homology"/>
<dbReference type="PROSITE" id="PS50262">
    <property type="entry name" value="G_PROTEIN_RECEP_F1_2"/>
    <property type="match status" value="1"/>
</dbReference>
<dbReference type="Proteomes" id="UP000735302">
    <property type="component" value="Unassembled WGS sequence"/>
</dbReference>
<keyword evidence="13" id="KW-1185">Reference proteome</keyword>
<dbReference type="PRINTS" id="PR01012">
    <property type="entry name" value="NRPEPTIDEYR"/>
</dbReference>
<comment type="similarity">
    <text evidence="2 9">Belongs to the G-protein coupled receptor 1 family.</text>
</comment>
<evidence type="ECO:0000256" key="9">
    <source>
        <dbReference type="RuleBase" id="RU000688"/>
    </source>
</evidence>
<dbReference type="Gene3D" id="1.20.1070.10">
    <property type="entry name" value="Rhodopsin 7-helix transmembrane proteins"/>
    <property type="match status" value="1"/>
</dbReference>
<protein>
    <submittedName>
        <fullName evidence="12">Neuropeptide y receptor type 1</fullName>
    </submittedName>
</protein>
<keyword evidence="5 9" id="KW-0297">G-protein coupled receptor</keyword>
<evidence type="ECO:0000256" key="10">
    <source>
        <dbReference type="SAM" id="Phobius"/>
    </source>
</evidence>
<keyword evidence="7 9" id="KW-0675">Receptor</keyword>
<dbReference type="InterPro" id="IPR017452">
    <property type="entry name" value="GPCR_Rhodpsn_7TM"/>
</dbReference>
<keyword evidence="4 10" id="KW-1133">Transmembrane helix</keyword>
<keyword evidence="3 9" id="KW-0812">Transmembrane</keyword>
<organism evidence="12 13">
    <name type="scientific">Plakobranchus ocellatus</name>
    <dbReference type="NCBI Taxonomy" id="259542"/>
    <lineage>
        <taxon>Eukaryota</taxon>
        <taxon>Metazoa</taxon>
        <taxon>Spiralia</taxon>
        <taxon>Lophotrochozoa</taxon>
        <taxon>Mollusca</taxon>
        <taxon>Gastropoda</taxon>
        <taxon>Heterobranchia</taxon>
        <taxon>Euthyneura</taxon>
        <taxon>Panpulmonata</taxon>
        <taxon>Sacoglossa</taxon>
        <taxon>Placobranchoidea</taxon>
        <taxon>Plakobranchidae</taxon>
        <taxon>Plakobranchus</taxon>
    </lineage>
</organism>
<evidence type="ECO:0000259" key="11">
    <source>
        <dbReference type="PROSITE" id="PS50262"/>
    </source>
</evidence>
<feature type="transmembrane region" description="Helical" evidence="10">
    <location>
        <begin position="52"/>
        <end position="74"/>
    </location>
</feature>
<dbReference type="PANTHER" id="PTHR24235:SF29">
    <property type="entry name" value="GH23382P"/>
    <property type="match status" value="1"/>
</dbReference>
<dbReference type="GO" id="GO:0016020">
    <property type="term" value="C:membrane"/>
    <property type="evidence" value="ECO:0007669"/>
    <property type="project" value="UniProtKB-SubCell"/>
</dbReference>
<evidence type="ECO:0000313" key="13">
    <source>
        <dbReference type="Proteomes" id="UP000735302"/>
    </source>
</evidence>
<feature type="transmembrane region" description="Helical" evidence="10">
    <location>
        <begin position="262"/>
        <end position="281"/>
    </location>
</feature>
<feature type="transmembrane region" description="Helical" evidence="10">
    <location>
        <begin position="162"/>
        <end position="183"/>
    </location>
</feature>
<feature type="transmembrane region" description="Helical" evidence="10">
    <location>
        <begin position="128"/>
        <end position="150"/>
    </location>
</feature>
<evidence type="ECO:0000256" key="8">
    <source>
        <dbReference type="ARBA" id="ARBA00023224"/>
    </source>
</evidence>
<dbReference type="PROSITE" id="PS00237">
    <property type="entry name" value="G_PROTEIN_RECEP_F1_1"/>
    <property type="match status" value="1"/>
</dbReference>
<evidence type="ECO:0000256" key="7">
    <source>
        <dbReference type="ARBA" id="ARBA00023170"/>
    </source>
</evidence>
<dbReference type="SMART" id="SM01381">
    <property type="entry name" value="7TM_GPCR_Srsx"/>
    <property type="match status" value="1"/>
</dbReference>
<evidence type="ECO:0000256" key="3">
    <source>
        <dbReference type="ARBA" id="ARBA00022692"/>
    </source>
</evidence>
<feature type="transmembrane region" description="Helical" evidence="10">
    <location>
        <begin position="301"/>
        <end position="321"/>
    </location>
</feature>
<evidence type="ECO:0000313" key="12">
    <source>
        <dbReference type="EMBL" id="GFO32276.1"/>
    </source>
</evidence>
<feature type="transmembrane region" description="Helical" evidence="10">
    <location>
        <begin position="86"/>
        <end position="108"/>
    </location>
</feature>
<dbReference type="InterPro" id="IPR000611">
    <property type="entry name" value="NPY_rcpt"/>
</dbReference>